<dbReference type="OrthoDB" id="92877at2"/>
<dbReference type="EMBL" id="VBTH01000007">
    <property type="protein sequence ID" value="TLQ04496.1"/>
    <property type="molecule type" value="Genomic_DNA"/>
</dbReference>
<dbReference type="Proteomes" id="UP000305541">
    <property type="component" value="Unassembled WGS sequence"/>
</dbReference>
<reference evidence="1 2" key="1">
    <citation type="submission" date="2019-05" db="EMBL/GenBank/DDBJ databases">
        <title>The metagenome of a microbial culture collection derived from dairy environment covers the genomic content of the human microbiome.</title>
        <authorList>
            <person name="Roder T."/>
            <person name="Wuthrich D."/>
            <person name="Sattari Z."/>
            <person name="Von Ah U."/>
            <person name="Bar C."/>
            <person name="Ronchi F."/>
            <person name="Macpherson A.J."/>
            <person name="Ganal-Vonarburg S.C."/>
            <person name="Bruggmann R."/>
            <person name="Vergeres G."/>
        </authorList>
    </citation>
    <scope>NUCLEOTIDE SEQUENCE [LARGE SCALE GENOMIC DNA]</scope>
    <source>
        <strain evidence="1 2">FAM 18815</strain>
    </source>
</reference>
<comment type="caution">
    <text evidence="1">The sequence shown here is derived from an EMBL/GenBank/DDBJ whole genome shotgun (WGS) entry which is preliminary data.</text>
</comment>
<name>A0A5R9BUX0_9LACO</name>
<dbReference type="AlphaFoldDB" id="A0A5R9BUX0"/>
<dbReference type="RefSeq" id="WP_138474290.1">
    <property type="nucleotide sequence ID" value="NZ_VBTH01000007.1"/>
</dbReference>
<proteinExistence type="predicted"/>
<evidence type="ECO:0000313" key="1">
    <source>
        <dbReference type="EMBL" id="TLQ04496.1"/>
    </source>
</evidence>
<protein>
    <recommendedName>
        <fullName evidence="3">Transposase</fullName>
    </recommendedName>
</protein>
<sequence length="83" mass="9687">MRHDIRQGVKQIMNDDIKPNFSELARRYNSDYRTVKRAYNELLIGRSPIQPKKRPSLLDGYREVIQEKLNNSCSAGSGAKFFR</sequence>
<evidence type="ECO:0000313" key="2">
    <source>
        <dbReference type="Proteomes" id="UP000305541"/>
    </source>
</evidence>
<evidence type="ECO:0008006" key="3">
    <source>
        <dbReference type="Google" id="ProtNLM"/>
    </source>
</evidence>
<accession>A0A5R9BUX0</accession>
<gene>
    <name evidence="1" type="ORF">FEZ51_05395</name>
</gene>
<organism evidence="1 2">
    <name type="scientific">Pediococcus stilesii</name>
    <dbReference type="NCBI Taxonomy" id="331679"/>
    <lineage>
        <taxon>Bacteria</taxon>
        <taxon>Bacillati</taxon>
        <taxon>Bacillota</taxon>
        <taxon>Bacilli</taxon>
        <taxon>Lactobacillales</taxon>
        <taxon>Lactobacillaceae</taxon>
        <taxon>Pediococcus</taxon>
    </lineage>
</organism>